<dbReference type="EMBL" id="LPXN01000046">
    <property type="protein sequence ID" value="KZD12215.1"/>
    <property type="molecule type" value="Genomic_DNA"/>
</dbReference>
<dbReference type="OrthoDB" id="9788924at2"/>
<accession>A0A154WFH6</accession>
<proteinExistence type="predicted"/>
<name>A0A154WFH6_9PROT</name>
<dbReference type="AlphaFoldDB" id="A0A154WFH6"/>
<comment type="caution">
    <text evidence="1">The sequence shown here is derived from an EMBL/GenBank/DDBJ whole genome shotgun (WGS) entry which is preliminary data.</text>
</comment>
<evidence type="ECO:0008006" key="3">
    <source>
        <dbReference type="Google" id="ProtNLM"/>
    </source>
</evidence>
<gene>
    <name evidence="1" type="ORF">AUP43_05270</name>
</gene>
<reference evidence="1 2" key="1">
    <citation type="submission" date="2015-12" db="EMBL/GenBank/DDBJ databases">
        <title>Genome sequence of Oceanibaculum pacificum MCCC 1A02656.</title>
        <authorList>
            <person name="Lu L."/>
            <person name="Lai Q."/>
            <person name="Shao Z."/>
            <person name="Qian P."/>
        </authorList>
    </citation>
    <scope>NUCLEOTIDE SEQUENCE [LARGE SCALE GENOMIC DNA]</scope>
    <source>
        <strain evidence="1 2">MCCC 1A02656</strain>
    </source>
</reference>
<dbReference type="STRING" id="580166.AUP43_05270"/>
<evidence type="ECO:0000313" key="1">
    <source>
        <dbReference type="EMBL" id="KZD12215.1"/>
    </source>
</evidence>
<dbReference type="Proteomes" id="UP000076400">
    <property type="component" value="Unassembled WGS sequence"/>
</dbReference>
<keyword evidence="2" id="KW-1185">Reference proteome</keyword>
<sequence length="313" mass="32445">MDTIILADCGSEIGLGHLRRCLVLATALAGQGAVCRVLTPEASGAEFAFAAGFEVEAWPEDLAALPPATLLVADSYRLPIETMRGWRDLFACRVLIDDLADRDIDADLVLNGNLYAAGLDYAAPSLLGPEYAMVDPAFFALRGQERADPPRALIAFGGTDDGHIGGAVATSLLALDGQLRADMVISPLHAEPHLPDGLSHGRLKLHHGADMVALMASASLYIGAAGSTVLEAAAAGLPMVVTELADNQRLNIQALRELGVTAFDALETTALAEAAGAALRQGESPLLALMQPGGADRAAAAILAHMAERGSGR</sequence>
<evidence type="ECO:0000313" key="2">
    <source>
        <dbReference type="Proteomes" id="UP000076400"/>
    </source>
</evidence>
<organism evidence="1 2">
    <name type="scientific">Oceanibaculum pacificum</name>
    <dbReference type="NCBI Taxonomy" id="580166"/>
    <lineage>
        <taxon>Bacteria</taxon>
        <taxon>Pseudomonadati</taxon>
        <taxon>Pseudomonadota</taxon>
        <taxon>Alphaproteobacteria</taxon>
        <taxon>Rhodospirillales</taxon>
        <taxon>Oceanibaculaceae</taxon>
        <taxon>Oceanibaculum</taxon>
    </lineage>
</organism>
<dbReference type="SUPFAM" id="SSF53756">
    <property type="entry name" value="UDP-Glycosyltransferase/glycogen phosphorylase"/>
    <property type="match status" value="1"/>
</dbReference>
<dbReference type="RefSeq" id="WP_067552995.1">
    <property type="nucleotide sequence ID" value="NZ_LPXN01000046.1"/>
</dbReference>
<dbReference type="Gene3D" id="3.40.50.2000">
    <property type="entry name" value="Glycogen Phosphorylase B"/>
    <property type="match status" value="1"/>
</dbReference>
<dbReference type="Gene3D" id="3.40.50.11190">
    <property type="match status" value="1"/>
</dbReference>
<protein>
    <recommendedName>
        <fullName evidence="3">Glycosyl transferase family 28 C-terminal domain-containing protein</fullName>
    </recommendedName>
</protein>